<proteinExistence type="predicted"/>
<evidence type="ECO:0000259" key="2">
    <source>
        <dbReference type="Pfam" id="PF00144"/>
    </source>
</evidence>
<dbReference type="Pfam" id="PF00144">
    <property type="entry name" value="Beta-lactamase"/>
    <property type="match status" value="1"/>
</dbReference>
<dbReference type="Proteomes" id="UP000273105">
    <property type="component" value="Unassembled WGS sequence"/>
</dbReference>
<keyword evidence="1" id="KW-1133">Transmembrane helix</keyword>
<protein>
    <submittedName>
        <fullName evidence="3">Class A beta-lactamase-related serine hydrolase</fullName>
    </submittedName>
</protein>
<dbReference type="EMBL" id="RCHE01000008">
    <property type="protein sequence ID" value="RLL48583.1"/>
    <property type="molecule type" value="Genomic_DNA"/>
</dbReference>
<dbReference type="RefSeq" id="WP_121531462.1">
    <property type="nucleotide sequence ID" value="NZ_RCHE01000008.1"/>
</dbReference>
<dbReference type="InterPro" id="IPR012338">
    <property type="entry name" value="Beta-lactam/transpept-like"/>
</dbReference>
<keyword evidence="1" id="KW-0812">Transmembrane</keyword>
<dbReference type="SUPFAM" id="SSF56601">
    <property type="entry name" value="beta-lactamase/transpeptidase-like"/>
    <property type="match status" value="1"/>
</dbReference>
<comment type="caution">
    <text evidence="3">The sequence shown here is derived from an EMBL/GenBank/DDBJ whole genome shotgun (WGS) entry which is preliminary data.</text>
</comment>
<dbReference type="PANTHER" id="PTHR43283">
    <property type="entry name" value="BETA-LACTAMASE-RELATED"/>
    <property type="match status" value="1"/>
</dbReference>
<dbReference type="PANTHER" id="PTHR43283:SF3">
    <property type="entry name" value="BETA-LACTAMASE FAMILY PROTEIN (AFU_ORTHOLOGUE AFUA_5G07500)"/>
    <property type="match status" value="1"/>
</dbReference>
<organism evidence="3 4">
    <name type="scientific">Acinetobacter cumulans</name>
    <dbReference type="NCBI Taxonomy" id="2136182"/>
    <lineage>
        <taxon>Bacteria</taxon>
        <taxon>Pseudomonadati</taxon>
        <taxon>Pseudomonadota</taxon>
        <taxon>Gammaproteobacteria</taxon>
        <taxon>Moraxellales</taxon>
        <taxon>Moraxellaceae</taxon>
        <taxon>Acinetobacter</taxon>
    </lineage>
</organism>
<evidence type="ECO:0000313" key="3">
    <source>
        <dbReference type="EMBL" id="RLL48583.1"/>
    </source>
</evidence>
<gene>
    <name evidence="3" type="ORF">D9K79_05130</name>
</gene>
<dbReference type="GO" id="GO:0016787">
    <property type="term" value="F:hydrolase activity"/>
    <property type="evidence" value="ECO:0007669"/>
    <property type="project" value="UniProtKB-KW"/>
</dbReference>
<dbReference type="InterPro" id="IPR001466">
    <property type="entry name" value="Beta-lactam-related"/>
</dbReference>
<sequence length="394" mass="45354">MQKIIINFLIVMLLVGLTVFGGYVYVERRDWQHRIQFHYYAALLRLNLKEIKCDANAPSWLKKTIIKNIQNFEAYASQVSYISPEKQQFTCVVGGKASFDDANEITKDTRFVYASITKALTSALILEQAKHAALDLNDKAFSFTHENKAVDERINNILIIDLMRHQAGFDRYVTGEPMFQQKDQVWCPKNLNRLSEIELQYPPGEQAIYSNLGYCLLGAVIERQTQLEYRQLAMSFLNKSVPDNHFKFIDQDYLEDEVGYDDFYNYIPDFRLTRDMQALSAVSGLSGRADELARLYQYFVSEFGKEYIFNQDIYQCRNGSSCSRGVLMQKLYKDGFQVYANTGNYPGFTGYALVDERGGVLVGLSNGYTSEKKRNAVIDEIRLSLQNEYLPLIK</sequence>
<dbReference type="Gene3D" id="3.40.710.10">
    <property type="entry name" value="DD-peptidase/beta-lactamase superfamily"/>
    <property type="match status" value="1"/>
</dbReference>
<evidence type="ECO:0000313" key="4">
    <source>
        <dbReference type="Proteomes" id="UP000273105"/>
    </source>
</evidence>
<feature type="domain" description="Beta-lactamase-related" evidence="2">
    <location>
        <begin position="93"/>
        <end position="380"/>
    </location>
</feature>
<keyword evidence="1" id="KW-0472">Membrane</keyword>
<name>A0ABX9U8Q5_9GAMM</name>
<dbReference type="InterPro" id="IPR050789">
    <property type="entry name" value="Diverse_Enzym_Activities"/>
</dbReference>
<keyword evidence="3" id="KW-0378">Hydrolase</keyword>
<feature type="transmembrane region" description="Helical" evidence="1">
    <location>
        <begin position="6"/>
        <end position="26"/>
    </location>
</feature>
<keyword evidence="4" id="KW-1185">Reference proteome</keyword>
<accession>A0ABX9U8Q5</accession>
<evidence type="ECO:0000256" key="1">
    <source>
        <dbReference type="SAM" id="Phobius"/>
    </source>
</evidence>
<reference evidence="3 4" key="1">
    <citation type="submission" date="2018-09" db="EMBL/GenBank/DDBJ databases">
        <title>The draft genome of Acinetobacter sp. strains.</title>
        <authorList>
            <person name="Qin J."/>
            <person name="Feng Y."/>
            <person name="Zong Z."/>
        </authorList>
    </citation>
    <scope>NUCLEOTIDE SEQUENCE [LARGE SCALE GENOMIC DNA]</scope>
    <source>
        <strain evidence="3 4">WCHAc060001</strain>
    </source>
</reference>